<accession>A0A7L4PBZ7</accession>
<dbReference type="OMA" id="HERGIEY"/>
<dbReference type="RefSeq" id="WP_011901447.1">
    <property type="nucleotide sequence ID" value="NZ_JAAVJF010000006.1"/>
</dbReference>
<gene>
    <name evidence="2" type="ORF">HC235_11235</name>
</gene>
<organism evidence="2 3">
    <name type="scientific">Pyrobaculum arsenaticum</name>
    <dbReference type="NCBI Taxonomy" id="121277"/>
    <lineage>
        <taxon>Archaea</taxon>
        <taxon>Thermoproteota</taxon>
        <taxon>Thermoprotei</taxon>
        <taxon>Thermoproteales</taxon>
        <taxon>Thermoproteaceae</taxon>
        <taxon>Pyrobaculum</taxon>
    </lineage>
</organism>
<evidence type="ECO:0000313" key="2">
    <source>
        <dbReference type="EMBL" id="NYR16489.1"/>
    </source>
</evidence>
<dbReference type="InterPro" id="IPR002586">
    <property type="entry name" value="CobQ/CobB/MinD/ParA_Nub-bd_dom"/>
</dbReference>
<feature type="domain" description="CobQ/CobB/MinD/ParA nucleotide binding" evidence="1">
    <location>
        <begin position="7"/>
        <end position="156"/>
    </location>
</feature>
<protein>
    <submittedName>
        <fullName evidence="2">ParA family protein</fullName>
    </submittedName>
</protein>
<proteinExistence type="predicted"/>
<dbReference type="SUPFAM" id="SSF52540">
    <property type="entry name" value="P-loop containing nucleoside triphosphate hydrolases"/>
    <property type="match status" value="1"/>
</dbReference>
<name>A0A7L4PBZ7_9CREN</name>
<comment type="caution">
    <text evidence="2">The sequence shown here is derived from an EMBL/GenBank/DDBJ whole genome shotgun (WGS) entry which is preliminary data.</text>
</comment>
<dbReference type="EMBL" id="JAAVJF010000006">
    <property type="protein sequence ID" value="NYR16489.1"/>
    <property type="molecule type" value="Genomic_DNA"/>
</dbReference>
<dbReference type="Proteomes" id="UP000554766">
    <property type="component" value="Unassembled WGS sequence"/>
</dbReference>
<dbReference type="GeneID" id="5055125"/>
<sequence>MIRTGTVAFTSCKGGAGKTTLAVNVSVALPLNVLLIDLGGGASRFFPVPQIDIEKITPDVEVYRDERAKNLFVLPLGIDPTSVWRIENWDAIFQNITEVVRKSIVKHSIDVVVLDMYQLSRITPIEAFGLDKSDLIILIVEGYEDCTKPITLIRRFFDGKLVIVLNKHERGIEYPGAAIKISFSATLDYYNRRGQFYTKPVVKLAEYLLQELKTVTRSRWFD</sequence>
<dbReference type="Pfam" id="PF01656">
    <property type="entry name" value="CbiA"/>
    <property type="match status" value="1"/>
</dbReference>
<keyword evidence="3" id="KW-1185">Reference proteome</keyword>
<dbReference type="InterPro" id="IPR027417">
    <property type="entry name" value="P-loop_NTPase"/>
</dbReference>
<evidence type="ECO:0000313" key="3">
    <source>
        <dbReference type="Proteomes" id="UP000554766"/>
    </source>
</evidence>
<dbReference type="AlphaFoldDB" id="A0A7L4PBZ7"/>
<reference evidence="2 3" key="1">
    <citation type="journal article" date="2020" name="Nat. Commun.">
        <title>The structures of two archaeal type IV pili illuminate evolutionary relationships.</title>
        <authorList>
            <person name="Wang F."/>
            <person name="Baquero D.P."/>
            <person name="Su Z."/>
            <person name="Beltran L.C."/>
            <person name="Prangishvili D."/>
            <person name="Krupovic M."/>
            <person name="Egelman E.H."/>
        </authorList>
    </citation>
    <scope>NUCLEOTIDE SEQUENCE [LARGE SCALE GENOMIC DNA]</scope>
    <source>
        <strain evidence="2 3">2GA</strain>
    </source>
</reference>
<dbReference type="Gene3D" id="3.40.50.300">
    <property type="entry name" value="P-loop containing nucleotide triphosphate hydrolases"/>
    <property type="match status" value="1"/>
</dbReference>
<evidence type="ECO:0000259" key="1">
    <source>
        <dbReference type="Pfam" id="PF01656"/>
    </source>
</evidence>